<protein>
    <submittedName>
        <fullName evidence="2">Nuclear transport factor 2 family protein</fullName>
    </submittedName>
</protein>
<comment type="caution">
    <text evidence="2">The sequence shown here is derived from an EMBL/GenBank/DDBJ whole genome shotgun (WGS) entry which is preliminary data.</text>
</comment>
<evidence type="ECO:0000259" key="1">
    <source>
        <dbReference type="Pfam" id="PF13577"/>
    </source>
</evidence>
<dbReference type="Proteomes" id="UP001597419">
    <property type="component" value="Unassembled WGS sequence"/>
</dbReference>
<dbReference type="SUPFAM" id="SSF54427">
    <property type="entry name" value="NTF2-like"/>
    <property type="match status" value="1"/>
</dbReference>
<sequence>MPPEVVVDVSPETLARVHQLYGAQSHFIDNGHARAWAGTFTADGEFHSPSYPAPVAGTAELTRFAERFFAAGRESREVVRHVVTNVFVVPTGPGTATAHAYLQIVATPAGGPSRLVRQTTITDELVLGDGARIRRRTVRRDDEQESSE</sequence>
<dbReference type="Gene3D" id="3.10.450.50">
    <property type="match status" value="1"/>
</dbReference>
<organism evidence="2 3">
    <name type="scientific">Amycolatopsis samaneae</name>
    <dbReference type="NCBI Taxonomy" id="664691"/>
    <lineage>
        <taxon>Bacteria</taxon>
        <taxon>Bacillati</taxon>
        <taxon>Actinomycetota</taxon>
        <taxon>Actinomycetes</taxon>
        <taxon>Pseudonocardiales</taxon>
        <taxon>Pseudonocardiaceae</taxon>
        <taxon>Amycolatopsis</taxon>
    </lineage>
</organism>
<name>A0ABW5GQX6_9PSEU</name>
<keyword evidence="3" id="KW-1185">Reference proteome</keyword>
<dbReference type="InterPro" id="IPR037401">
    <property type="entry name" value="SnoaL-like"/>
</dbReference>
<feature type="domain" description="SnoaL-like" evidence="1">
    <location>
        <begin position="15"/>
        <end position="136"/>
    </location>
</feature>
<dbReference type="Pfam" id="PF13577">
    <property type="entry name" value="SnoaL_4"/>
    <property type="match status" value="1"/>
</dbReference>
<dbReference type="RefSeq" id="WP_345391796.1">
    <property type="nucleotide sequence ID" value="NZ_BAABHG010000005.1"/>
</dbReference>
<accession>A0ABW5GQX6</accession>
<dbReference type="EMBL" id="JBHUKU010000020">
    <property type="protein sequence ID" value="MFD2463319.1"/>
    <property type="molecule type" value="Genomic_DNA"/>
</dbReference>
<evidence type="ECO:0000313" key="2">
    <source>
        <dbReference type="EMBL" id="MFD2463319.1"/>
    </source>
</evidence>
<proteinExistence type="predicted"/>
<evidence type="ECO:0000313" key="3">
    <source>
        <dbReference type="Proteomes" id="UP001597419"/>
    </source>
</evidence>
<dbReference type="InterPro" id="IPR032710">
    <property type="entry name" value="NTF2-like_dom_sf"/>
</dbReference>
<reference evidence="3" key="1">
    <citation type="journal article" date="2019" name="Int. J. Syst. Evol. Microbiol.">
        <title>The Global Catalogue of Microorganisms (GCM) 10K type strain sequencing project: providing services to taxonomists for standard genome sequencing and annotation.</title>
        <authorList>
            <consortium name="The Broad Institute Genomics Platform"/>
            <consortium name="The Broad Institute Genome Sequencing Center for Infectious Disease"/>
            <person name="Wu L."/>
            <person name="Ma J."/>
        </authorList>
    </citation>
    <scope>NUCLEOTIDE SEQUENCE [LARGE SCALE GENOMIC DNA]</scope>
    <source>
        <strain evidence="3">CGMCC 4.7643</strain>
    </source>
</reference>
<gene>
    <name evidence="2" type="ORF">ACFSYJ_32230</name>
</gene>